<dbReference type="InterPro" id="IPR005094">
    <property type="entry name" value="Endonuclease_MobA/VirD2"/>
</dbReference>
<reference evidence="3 4" key="1">
    <citation type="submission" date="2018-09" db="EMBL/GenBank/DDBJ databases">
        <title>The complete genome sequence of Neokomagataea tanensis NBRC 106556(T).</title>
        <authorList>
            <person name="Chua K.-O."/>
            <person name="See-Too W.-S."/>
            <person name="Hong K.-W."/>
            <person name="Yin W.-F."/>
            <person name="Chan K.-G."/>
        </authorList>
    </citation>
    <scope>NUCLEOTIDE SEQUENCE [LARGE SCALE GENOMIC DNA]</scope>
    <source>
        <strain evidence="4">AH13 \ NBRC 106556</strain>
    </source>
</reference>
<proteinExistence type="predicted"/>
<gene>
    <name evidence="3" type="ORF">D5366_10410</name>
</gene>
<protein>
    <recommendedName>
        <fullName evidence="2">MobA/VirD2-like nuclease domain-containing protein</fullName>
    </recommendedName>
</protein>
<feature type="region of interest" description="Disordered" evidence="1">
    <location>
        <begin position="273"/>
        <end position="356"/>
    </location>
</feature>
<sequence length="630" mass="70467">MILKSNPIKTASGSGAIYHHLVEKTGDNEHIHVWKGRRQDIEDCIADATAFNRINAVQHFQISSREKLATEQFADCITMLAQEFGFKASDVALAVIHTKTRHDGEADNRHCHILVRTTNAETGKVLDVSHRYERQEKVARLFELKHGLELTKGRHNLAVYHAVPEEYRKRLQVLCEGALPNSVLSDPQSRRSQRQGGKPFDIKYVLRDLYAGNADWQAFQSAISSQGCSLMAGDRKPGVVLLKDEHGVIVGSVSRLLGVRKAEFSAFVLGHETSEQSAIRQRSKEDIASPGPRDTSRDPSGKGETPVDPIVSEQKSLPPDSRKPSEDSVSTTSGPARGRKISGPVLRTGATAESVAETGAIPASSPKTRASITKGMTQSEAQAVLDFNEAQAEKEQQLRDHLHGQKRFADLLIELAESFQSRWSHIPAEPHPDPKSRDTAYIRAGHERCLTGLRQDWLDAEARVTLWAPWHKAEARKARAVFDEALKTLGYHRHDIGKLDMSDDSNFSYAMKWMADWIVRSREHKHRDWMNLPEVKDHLREKQALKEVLAYLEDTQDNEVMQMARINLLSAKARVTTLRQRAGKQTVEARYMQSCTGGDDRKRKTSQALPPIRSSSANPRPSLPDIMGIV</sequence>
<keyword evidence="4" id="KW-1185">Reference proteome</keyword>
<evidence type="ECO:0000313" key="4">
    <source>
        <dbReference type="Proteomes" id="UP000317214"/>
    </source>
</evidence>
<feature type="region of interest" description="Disordered" evidence="1">
    <location>
        <begin position="593"/>
        <end position="630"/>
    </location>
</feature>
<dbReference type="OrthoDB" id="7285148at2"/>
<dbReference type="EMBL" id="CP032485">
    <property type="protein sequence ID" value="QDH25558.1"/>
    <property type="molecule type" value="Genomic_DNA"/>
</dbReference>
<evidence type="ECO:0000259" key="2">
    <source>
        <dbReference type="Pfam" id="PF03432"/>
    </source>
</evidence>
<dbReference type="AlphaFoldDB" id="A0A4Y6V9G0"/>
<organism evidence="3 4">
    <name type="scientific">Neokomagataea tanensis</name>
    <dbReference type="NCBI Taxonomy" id="661191"/>
    <lineage>
        <taxon>Bacteria</taxon>
        <taxon>Pseudomonadati</taxon>
        <taxon>Pseudomonadota</taxon>
        <taxon>Alphaproteobacteria</taxon>
        <taxon>Acetobacterales</taxon>
        <taxon>Acetobacteraceae</taxon>
        <taxon>Neokomagataea</taxon>
    </lineage>
</organism>
<evidence type="ECO:0000256" key="1">
    <source>
        <dbReference type="SAM" id="MobiDB-lite"/>
    </source>
</evidence>
<dbReference type="KEGG" id="ntn:D5366_10410"/>
<name>A0A4Y6V9G0_9PROT</name>
<feature type="domain" description="MobA/VirD2-like nuclease" evidence="2">
    <location>
        <begin position="55"/>
        <end position="148"/>
    </location>
</feature>
<dbReference type="Pfam" id="PF03432">
    <property type="entry name" value="Relaxase"/>
    <property type="match status" value="1"/>
</dbReference>
<dbReference type="Proteomes" id="UP000317214">
    <property type="component" value="Chromosome"/>
</dbReference>
<dbReference type="RefSeq" id="WP_141493565.1">
    <property type="nucleotide sequence ID" value="NZ_CP032485.1"/>
</dbReference>
<accession>A0A4Y6V9G0</accession>
<evidence type="ECO:0000313" key="3">
    <source>
        <dbReference type="EMBL" id="QDH25558.1"/>
    </source>
</evidence>